<dbReference type="SMART" id="SM00255">
    <property type="entry name" value="TIR"/>
    <property type="match status" value="1"/>
</dbReference>
<keyword evidence="1" id="KW-0472">Membrane</keyword>
<feature type="transmembrane region" description="Helical" evidence="1">
    <location>
        <begin position="275"/>
        <end position="295"/>
    </location>
</feature>
<sequence length="500" mass="54397">MLFVSYASQDRAAINHLLTTLRHARHQVWLDDELAGGEAWWRTILERIRGSAVFIIALSNNSLASKPCKAELRYAEALRRPILPVQIGPVDSVRVTPLAATQIFDYRAPTRQANAKLLAVVQKRQAEFAPLPSPLPAEPPVPFAYLMRLASTLARPELNGQQQAELVWELKTRLDEDRNDPNACEDITRLLRRLQERPDVTWRIRTEIDGVLASLDANLPVLGSGAVGPLFSGPLPVVRPSAFSGPQPVVTLSAHDVPPAEKPGTGRTRRPRKKWIIAGSAGLAAAVAIVLAVVLTGPKLDPLDSILLKDSEVNAIMGTSEMKTVETGKEAVKQSSLVRVSQPDCMGALYPGLDRTYQGSGVKQLSWKVLEKPGGLQRAGDRNDHFVDQDVAAFAPGSEQAVTFVQSSAKQWQGCAGQTVTVTYPDQRKYTWNFGGLTGEAPTISQRYTQIDNHGFACQRVLSAVSTFVIDVKACGNHITDEASRIAGQIAANATEPFSK</sequence>
<keyword evidence="1" id="KW-1133">Transmembrane helix</keyword>
<name>A0A1A2YVQ6_9MYCO</name>
<evidence type="ECO:0000313" key="4">
    <source>
        <dbReference type="Proteomes" id="UP000093592"/>
    </source>
</evidence>
<comment type="caution">
    <text evidence="3">The sequence shown here is derived from an EMBL/GenBank/DDBJ whole genome shotgun (WGS) entry which is preliminary data.</text>
</comment>
<gene>
    <name evidence="3" type="ORF">A5707_07180</name>
</gene>
<dbReference type="PROSITE" id="PS50104">
    <property type="entry name" value="TIR"/>
    <property type="match status" value="1"/>
</dbReference>
<reference evidence="4" key="1">
    <citation type="submission" date="2016-06" db="EMBL/GenBank/DDBJ databases">
        <authorList>
            <person name="Sutton G."/>
            <person name="Brinkac L."/>
            <person name="Sanka R."/>
            <person name="Adams M."/>
            <person name="Lau E."/>
            <person name="Sam S."/>
            <person name="Sreng N."/>
            <person name="Him V."/>
            <person name="Kerleguer A."/>
            <person name="Cheng S."/>
        </authorList>
    </citation>
    <scope>NUCLEOTIDE SEQUENCE [LARGE SCALE GENOMIC DNA]</scope>
    <source>
        <strain evidence="4">E861</strain>
    </source>
</reference>
<feature type="domain" description="TIR" evidence="2">
    <location>
        <begin position="1"/>
        <end position="128"/>
    </location>
</feature>
<dbReference type="SUPFAM" id="SSF52200">
    <property type="entry name" value="Toll/Interleukin receptor TIR domain"/>
    <property type="match status" value="1"/>
</dbReference>
<proteinExistence type="predicted"/>
<dbReference type="InterPro" id="IPR038232">
    <property type="entry name" value="PknH-like_Extracell_sf"/>
</dbReference>
<dbReference type="Proteomes" id="UP000093592">
    <property type="component" value="Unassembled WGS sequence"/>
</dbReference>
<dbReference type="AlphaFoldDB" id="A0A1A2YVQ6"/>
<dbReference type="RefSeq" id="WP_065016014.1">
    <property type="nucleotide sequence ID" value="NZ_LZKJ01000173.1"/>
</dbReference>
<dbReference type="Gene3D" id="3.40.1000.70">
    <property type="entry name" value="PknH-like extracellular domain"/>
    <property type="match status" value="1"/>
</dbReference>
<dbReference type="GO" id="GO:0007165">
    <property type="term" value="P:signal transduction"/>
    <property type="evidence" value="ECO:0007669"/>
    <property type="project" value="InterPro"/>
</dbReference>
<organism evidence="3 4">
    <name type="scientific">Mycobacterium kyorinense</name>
    <dbReference type="NCBI Taxonomy" id="487514"/>
    <lineage>
        <taxon>Bacteria</taxon>
        <taxon>Bacillati</taxon>
        <taxon>Actinomycetota</taxon>
        <taxon>Actinomycetes</taxon>
        <taxon>Mycobacteriales</taxon>
        <taxon>Mycobacteriaceae</taxon>
        <taxon>Mycobacterium</taxon>
    </lineage>
</organism>
<keyword evidence="1" id="KW-0812">Transmembrane</keyword>
<dbReference type="Pfam" id="PF14032">
    <property type="entry name" value="PknH_C"/>
    <property type="match status" value="1"/>
</dbReference>
<evidence type="ECO:0000256" key="1">
    <source>
        <dbReference type="SAM" id="Phobius"/>
    </source>
</evidence>
<dbReference type="EMBL" id="LZKJ01000173">
    <property type="protein sequence ID" value="OBI41498.1"/>
    <property type="molecule type" value="Genomic_DNA"/>
</dbReference>
<dbReference type="Gene3D" id="3.40.50.10140">
    <property type="entry name" value="Toll/interleukin-1 receptor homology (TIR) domain"/>
    <property type="match status" value="1"/>
</dbReference>
<dbReference type="Pfam" id="PF13676">
    <property type="entry name" value="TIR_2"/>
    <property type="match status" value="1"/>
</dbReference>
<dbReference type="InterPro" id="IPR026954">
    <property type="entry name" value="PknH-like_Extracell"/>
</dbReference>
<evidence type="ECO:0000259" key="2">
    <source>
        <dbReference type="PROSITE" id="PS50104"/>
    </source>
</evidence>
<accession>A0A1A2YVQ6</accession>
<protein>
    <recommendedName>
        <fullName evidence="2">TIR domain-containing protein</fullName>
    </recommendedName>
</protein>
<evidence type="ECO:0000313" key="3">
    <source>
        <dbReference type="EMBL" id="OBI41498.1"/>
    </source>
</evidence>
<dbReference type="InterPro" id="IPR000157">
    <property type="entry name" value="TIR_dom"/>
</dbReference>
<dbReference type="InterPro" id="IPR035897">
    <property type="entry name" value="Toll_tir_struct_dom_sf"/>
</dbReference>